<dbReference type="HAMAP" id="MF_00340">
    <property type="entry name" value="Ribosomal_bL32"/>
    <property type="match status" value="1"/>
</dbReference>
<dbReference type="EMBL" id="PFDW01000015">
    <property type="protein sequence ID" value="PJE58448.1"/>
    <property type="molecule type" value="Genomic_DNA"/>
</dbReference>
<dbReference type="AlphaFoldDB" id="A0A2M8KEV4"/>
<organism evidence="7 8">
    <name type="scientific">Candidatus Portnoybacteria bacterium CG10_big_fil_rev_8_21_14_0_10_36_7</name>
    <dbReference type="NCBI Taxonomy" id="1974812"/>
    <lineage>
        <taxon>Bacteria</taxon>
        <taxon>Candidatus Portnoyibacteriota</taxon>
    </lineage>
</organism>
<dbReference type="GO" id="GO:0015934">
    <property type="term" value="C:large ribosomal subunit"/>
    <property type="evidence" value="ECO:0007669"/>
    <property type="project" value="InterPro"/>
</dbReference>
<feature type="region of interest" description="Disordered" evidence="6">
    <location>
        <begin position="60"/>
        <end position="84"/>
    </location>
</feature>
<reference evidence="8" key="1">
    <citation type="submission" date="2017-09" db="EMBL/GenBank/DDBJ databases">
        <title>Depth-based differentiation of microbial function through sediment-hosted aquifers and enrichment of novel symbionts in the deep terrestrial subsurface.</title>
        <authorList>
            <person name="Probst A.J."/>
            <person name="Ladd B."/>
            <person name="Jarett J.K."/>
            <person name="Geller-Mcgrath D.E."/>
            <person name="Sieber C.M.K."/>
            <person name="Emerson J.B."/>
            <person name="Anantharaman K."/>
            <person name="Thomas B.C."/>
            <person name="Malmstrom R."/>
            <person name="Stieglmeier M."/>
            <person name="Klingl A."/>
            <person name="Woyke T."/>
            <person name="Ryan C.M."/>
            <person name="Banfield J.F."/>
        </authorList>
    </citation>
    <scope>NUCLEOTIDE SEQUENCE [LARGE SCALE GENOMIC DNA]</scope>
</reference>
<name>A0A2M8KEV4_9BACT</name>
<dbReference type="Proteomes" id="UP000231450">
    <property type="component" value="Unassembled WGS sequence"/>
</dbReference>
<evidence type="ECO:0000313" key="7">
    <source>
        <dbReference type="EMBL" id="PJE58448.1"/>
    </source>
</evidence>
<dbReference type="Pfam" id="PF01783">
    <property type="entry name" value="Ribosomal_L32p"/>
    <property type="match status" value="1"/>
</dbReference>
<feature type="region of interest" description="Disordered" evidence="6">
    <location>
        <begin position="1"/>
        <end position="22"/>
    </location>
</feature>
<feature type="compositionally biased region" description="Basic and acidic residues" evidence="6">
    <location>
        <begin position="70"/>
        <end position="84"/>
    </location>
</feature>
<keyword evidence="2 5" id="KW-0689">Ribosomal protein</keyword>
<sequence length="84" mass="9876">MPVPKQRHTKSRRNKRRSHHSLKAVKLAVCSKCKEPVLPHQVCVNCGSYKGREVMKVESKIAKKGKKEQHKHDHDHDHNYEHHE</sequence>
<gene>
    <name evidence="5" type="primary">rpmF</name>
    <name evidence="7" type="ORF">COU81_00785</name>
</gene>
<dbReference type="InterPro" id="IPR044957">
    <property type="entry name" value="Ribosomal_bL32_bact"/>
</dbReference>
<dbReference type="SUPFAM" id="SSF57829">
    <property type="entry name" value="Zn-binding ribosomal proteins"/>
    <property type="match status" value="1"/>
</dbReference>
<evidence type="ECO:0000256" key="4">
    <source>
        <dbReference type="ARBA" id="ARBA00035178"/>
    </source>
</evidence>
<accession>A0A2M8KEV4</accession>
<evidence type="ECO:0000256" key="1">
    <source>
        <dbReference type="ARBA" id="ARBA00008560"/>
    </source>
</evidence>
<dbReference type="InterPro" id="IPR002677">
    <property type="entry name" value="Ribosomal_bL32"/>
</dbReference>
<proteinExistence type="inferred from homology"/>
<evidence type="ECO:0000313" key="8">
    <source>
        <dbReference type="Proteomes" id="UP000231450"/>
    </source>
</evidence>
<dbReference type="GO" id="GO:0003735">
    <property type="term" value="F:structural constituent of ribosome"/>
    <property type="evidence" value="ECO:0007669"/>
    <property type="project" value="InterPro"/>
</dbReference>
<protein>
    <recommendedName>
        <fullName evidence="4 5">Large ribosomal subunit protein bL32</fullName>
    </recommendedName>
</protein>
<dbReference type="PANTHER" id="PTHR35534:SF1">
    <property type="entry name" value="LARGE RIBOSOMAL SUBUNIT PROTEIN BL32"/>
    <property type="match status" value="1"/>
</dbReference>
<dbReference type="InterPro" id="IPR011332">
    <property type="entry name" value="Ribosomal_zn-bd"/>
</dbReference>
<comment type="similarity">
    <text evidence="1 5">Belongs to the bacterial ribosomal protein bL32 family.</text>
</comment>
<dbReference type="PANTHER" id="PTHR35534">
    <property type="entry name" value="50S RIBOSOMAL PROTEIN L32"/>
    <property type="match status" value="1"/>
</dbReference>
<evidence type="ECO:0000256" key="6">
    <source>
        <dbReference type="SAM" id="MobiDB-lite"/>
    </source>
</evidence>
<dbReference type="Gene3D" id="1.20.5.640">
    <property type="entry name" value="Single helix bin"/>
    <property type="match status" value="1"/>
</dbReference>
<evidence type="ECO:0000256" key="5">
    <source>
        <dbReference type="HAMAP-Rule" id="MF_00340"/>
    </source>
</evidence>
<evidence type="ECO:0000256" key="3">
    <source>
        <dbReference type="ARBA" id="ARBA00023274"/>
    </source>
</evidence>
<evidence type="ECO:0000256" key="2">
    <source>
        <dbReference type="ARBA" id="ARBA00022980"/>
    </source>
</evidence>
<comment type="caution">
    <text evidence="7">The sequence shown here is derived from an EMBL/GenBank/DDBJ whole genome shotgun (WGS) entry which is preliminary data.</text>
</comment>
<keyword evidence="3 5" id="KW-0687">Ribonucleoprotein</keyword>
<dbReference type="NCBIfam" id="TIGR01031">
    <property type="entry name" value="rpmF_bact"/>
    <property type="match status" value="1"/>
</dbReference>
<dbReference type="GO" id="GO:0006412">
    <property type="term" value="P:translation"/>
    <property type="evidence" value="ECO:0007669"/>
    <property type="project" value="UniProtKB-UniRule"/>
</dbReference>